<comment type="subunit">
    <text evidence="7">Monomer and homodimer.</text>
</comment>
<comment type="subcellular location">
    <subcellularLocation>
        <location evidence="7">Cytoplasm</location>
    </subcellularLocation>
    <subcellularLocation>
        <location evidence="7">Nucleus</location>
        <location evidence="7">Nucleolus</location>
    </subcellularLocation>
    <subcellularLocation>
        <location evidence="1 7">Nucleus</location>
    </subcellularLocation>
</comment>
<evidence type="ECO:0000256" key="2">
    <source>
        <dbReference type="ARBA" id="ARBA00009154"/>
    </source>
</evidence>
<gene>
    <name evidence="8" type="ORF">BIW11_12257</name>
</gene>
<keyword evidence="4 7" id="KW-0698">rRNA processing</keyword>
<dbReference type="OrthoDB" id="1421013at2759"/>
<keyword evidence="7" id="KW-0238">DNA-binding</keyword>
<evidence type="ECO:0000256" key="4">
    <source>
        <dbReference type="ARBA" id="ARBA00022552"/>
    </source>
</evidence>
<comment type="caution">
    <text evidence="8">The sequence shown here is derived from an EMBL/GenBank/DDBJ whole genome shotgun (WGS) entry which is preliminary data.</text>
</comment>
<dbReference type="InterPro" id="IPR011082">
    <property type="entry name" value="Exosome-assoc_fac/DNA_repair"/>
</dbReference>
<comment type="similarity">
    <text evidence="2 7">Belongs to the C1D family.</text>
</comment>
<dbReference type="AlphaFoldDB" id="A0A1V9X7S7"/>
<comment type="function">
    <text evidence="7">Plays a role in the recruitment of the exosome to pre-rRNA to mediate the 3'-5' end processing of the 5.8S rRNA.</text>
</comment>
<proteinExistence type="inferred from homology"/>
<dbReference type="GO" id="GO:0010468">
    <property type="term" value="P:regulation of gene expression"/>
    <property type="evidence" value="ECO:0007669"/>
    <property type="project" value="TreeGrafter"/>
</dbReference>
<dbReference type="FunCoup" id="A0A1V9X7S7">
    <property type="interactions" value="175"/>
</dbReference>
<dbReference type="EMBL" id="MNPL01021067">
    <property type="protein sequence ID" value="OQR69441.1"/>
    <property type="molecule type" value="Genomic_DNA"/>
</dbReference>
<dbReference type="Proteomes" id="UP000192247">
    <property type="component" value="Unassembled WGS sequence"/>
</dbReference>
<keyword evidence="9" id="KW-1185">Reference proteome</keyword>
<evidence type="ECO:0000256" key="7">
    <source>
        <dbReference type="RuleBase" id="RU368003"/>
    </source>
</evidence>
<protein>
    <recommendedName>
        <fullName evidence="3 7">Nuclear nucleic acid-binding protein C1D</fullName>
    </recommendedName>
</protein>
<dbReference type="PANTHER" id="PTHR15341:SF3">
    <property type="entry name" value="NUCLEAR NUCLEIC ACID-BINDING PROTEIN C1D"/>
    <property type="match status" value="1"/>
</dbReference>
<keyword evidence="5 7" id="KW-0694">RNA-binding</keyword>
<dbReference type="GO" id="GO:0000178">
    <property type="term" value="C:exosome (RNase complex)"/>
    <property type="evidence" value="ECO:0007669"/>
    <property type="project" value="TreeGrafter"/>
</dbReference>
<keyword evidence="7" id="KW-0963">Cytoplasm</keyword>
<reference evidence="8 9" key="1">
    <citation type="journal article" date="2017" name="Gigascience">
        <title>Draft genome of the honey bee ectoparasitic mite, Tropilaelaps mercedesae, is shaped by the parasitic life history.</title>
        <authorList>
            <person name="Dong X."/>
            <person name="Armstrong S.D."/>
            <person name="Xia D."/>
            <person name="Makepeace B.L."/>
            <person name="Darby A.C."/>
            <person name="Kadowaki T."/>
        </authorList>
    </citation>
    <scope>NUCLEOTIDE SEQUENCE [LARGE SCALE GENOMIC DNA]</scope>
    <source>
        <strain evidence="8">Wuxi-XJTLU</strain>
    </source>
</reference>
<dbReference type="STRING" id="418985.A0A1V9X7S7"/>
<dbReference type="InterPro" id="IPR007146">
    <property type="entry name" value="Sas10/Utp3/C1D"/>
</dbReference>
<dbReference type="InParanoid" id="A0A1V9X7S7"/>
<dbReference type="GO" id="GO:0005730">
    <property type="term" value="C:nucleolus"/>
    <property type="evidence" value="ECO:0007669"/>
    <property type="project" value="UniProtKB-SubCell"/>
</dbReference>
<dbReference type="GO" id="GO:0000460">
    <property type="term" value="P:maturation of 5.8S rRNA"/>
    <property type="evidence" value="ECO:0007669"/>
    <property type="project" value="TreeGrafter"/>
</dbReference>
<evidence type="ECO:0000313" key="9">
    <source>
        <dbReference type="Proteomes" id="UP000192247"/>
    </source>
</evidence>
<sequence length="142" mass="16433">MKMSHSEIKKDEFPAELKDRVKAFHEKLLELKSCLEPLLSGTGLELKESLEALDKARFDLSLCYGMSSLLWAYMLTQGEHPKETSLKVELARIREYMGRVKEIEDRAKRPLVEPRVAKRFVRNALYEKPSDSCLPALKKRKP</sequence>
<evidence type="ECO:0000256" key="5">
    <source>
        <dbReference type="ARBA" id="ARBA00022884"/>
    </source>
</evidence>
<evidence type="ECO:0000256" key="6">
    <source>
        <dbReference type="ARBA" id="ARBA00023242"/>
    </source>
</evidence>
<accession>A0A1V9X7S7</accession>
<organism evidence="8 9">
    <name type="scientific">Tropilaelaps mercedesae</name>
    <dbReference type="NCBI Taxonomy" id="418985"/>
    <lineage>
        <taxon>Eukaryota</taxon>
        <taxon>Metazoa</taxon>
        <taxon>Ecdysozoa</taxon>
        <taxon>Arthropoda</taxon>
        <taxon>Chelicerata</taxon>
        <taxon>Arachnida</taxon>
        <taxon>Acari</taxon>
        <taxon>Parasitiformes</taxon>
        <taxon>Mesostigmata</taxon>
        <taxon>Gamasina</taxon>
        <taxon>Dermanyssoidea</taxon>
        <taxon>Laelapidae</taxon>
        <taxon>Tropilaelaps</taxon>
    </lineage>
</organism>
<dbReference type="GO" id="GO:0003723">
    <property type="term" value="F:RNA binding"/>
    <property type="evidence" value="ECO:0007669"/>
    <property type="project" value="UniProtKB-UniRule"/>
</dbReference>
<dbReference type="PANTHER" id="PTHR15341">
    <property type="entry name" value="SUN-COR STEROID HORMONE RECEPTOR CO-REPRESSOR"/>
    <property type="match status" value="1"/>
</dbReference>
<evidence type="ECO:0000313" key="8">
    <source>
        <dbReference type="EMBL" id="OQR69441.1"/>
    </source>
</evidence>
<evidence type="ECO:0000256" key="3">
    <source>
        <dbReference type="ARBA" id="ARBA00015212"/>
    </source>
</evidence>
<dbReference type="GO" id="GO:0003677">
    <property type="term" value="F:DNA binding"/>
    <property type="evidence" value="ECO:0007669"/>
    <property type="project" value="UniProtKB-KW"/>
</dbReference>
<keyword evidence="6 7" id="KW-0539">Nucleus</keyword>
<evidence type="ECO:0000256" key="1">
    <source>
        <dbReference type="ARBA" id="ARBA00004123"/>
    </source>
</evidence>
<name>A0A1V9X7S7_9ACAR</name>
<dbReference type="Pfam" id="PF04000">
    <property type="entry name" value="Sas10_Utp3"/>
    <property type="match status" value="1"/>
</dbReference>
<dbReference type="GO" id="GO:0005737">
    <property type="term" value="C:cytoplasm"/>
    <property type="evidence" value="ECO:0007669"/>
    <property type="project" value="UniProtKB-SubCell"/>
</dbReference>